<name>A0A6A6TTD1_9PEZI</name>
<feature type="compositionally biased region" description="Low complexity" evidence="1">
    <location>
        <begin position="291"/>
        <end position="305"/>
    </location>
</feature>
<dbReference type="OrthoDB" id="4174342at2759"/>
<dbReference type="Proteomes" id="UP000799302">
    <property type="component" value="Unassembled WGS sequence"/>
</dbReference>
<dbReference type="EMBL" id="MU004246">
    <property type="protein sequence ID" value="KAF2663315.1"/>
    <property type="molecule type" value="Genomic_DNA"/>
</dbReference>
<feature type="compositionally biased region" description="Polar residues" evidence="1">
    <location>
        <begin position="440"/>
        <end position="455"/>
    </location>
</feature>
<evidence type="ECO:0000313" key="2">
    <source>
        <dbReference type="EMBL" id="KAF2663315.1"/>
    </source>
</evidence>
<feature type="compositionally biased region" description="Low complexity" evidence="1">
    <location>
        <begin position="345"/>
        <end position="357"/>
    </location>
</feature>
<dbReference type="AlphaFoldDB" id="A0A6A6TTD1"/>
<protein>
    <submittedName>
        <fullName evidence="2">Uncharacterized protein</fullName>
    </submittedName>
</protein>
<keyword evidence="3" id="KW-1185">Reference proteome</keyword>
<feature type="compositionally biased region" description="Polar residues" evidence="1">
    <location>
        <begin position="359"/>
        <end position="371"/>
    </location>
</feature>
<evidence type="ECO:0000256" key="1">
    <source>
        <dbReference type="SAM" id="MobiDB-lite"/>
    </source>
</evidence>
<gene>
    <name evidence="2" type="ORF">BT63DRAFT_124439</name>
</gene>
<feature type="region of interest" description="Disordered" evidence="1">
    <location>
        <begin position="133"/>
        <end position="374"/>
    </location>
</feature>
<proteinExistence type="predicted"/>
<feature type="compositionally biased region" description="Basic and acidic residues" evidence="1">
    <location>
        <begin position="142"/>
        <end position="156"/>
    </location>
</feature>
<evidence type="ECO:0000313" key="3">
    <source>
        <dbReference type="Proteomes" id="UP000799302"/>
    </source>
</evidence>
<feature type="compositionally biased region" description="Polar residues" evidence="1">
    <location>
        <begin position="209"/>
        <end position="225"/>
    </location>
</feature>
<feature type="compositionally biased region" description="Polar residues" evidence="1">
    <location>
        <begin position="33"/>
        <end position="74"/>
    </location>
</feature>
<sequence length="471" mass="50137">MARLMDIWNRMLTGFLPDLGYDWASIRSGGNGIKNSPSSRHSPNMSRRTAGSNSARNTISPQASRSNASASPSMARSPIASRLSPDFGSPDSSQDRPIKPLPKRRLRDRLSSEQADALVFPSVPENQPLFRLAYNPETGESADGRKPTNRYDRDGRANGPRGSWEDEQYHEDSQYGRGSGSYTESYQKPAKKAMSRPQGRLASHGKGSMGSNSQPPQVESANSSVDGDEGFENTNNKKKRKIPQSNGSMGSLTNLPLSLSTDMANVHLSPLTQQSEASAGATDEGAPADRSGSYYGSGTSASASALLPHSTIPISQVPRIRSPRSGRGSLDRRPLGTSTNGVNYGAGSARRASGGLANKQASSQNLSSSPTGKGIISTAIANAQSQELSTPTKGSEHVSLLQQANKSSPATSNFTFTCDSPSNKVWPGNSSIWISTKYSRSEWHSNTTPGSTGWPSTAAKEDTSPQARSRI</sequence>
<accession>A0A6A6TTD1</accession>
<feature type="region of interest" description="Disordered" evidence="1">
    <location>
        <begin position="32"/>
        <end position="112"/>
    </location>
</feature>
<reference evidence="2" key="1">
    <citation type="journal article" date="2020" name="Stud. Mycol.">
        <title>101 Dothideomycetes genomes: a test case for predicting lifestyles and emergence of pathogens.</title>
        <authorList>
            <person name="Haridas S."/>
            <person name="Albert R."/>
            <person name="Binder M."/>
            <person name="Bloem J."/>
            <person name="Labutti K."/>
            <person name="Salamov A."/>
            <person name="Andreopoulos B."/>
            <person name="Baker S."/>
            <person name="Barry K."/>
            <person name="Bills G."/>
            <person name="Bluhm B."/>
            <person name="Cannon C."/>
            <person name="Castanera R."/>
            <person name="Culley D."/>
            <person name="Daum C."/>
            <person name="Ezra D."/>
            <person name="Gonzalez J."/>
            <person name="Henrissat B."/>
            <person name="Kuo A."/>
            <person name="Liang C."/>
            <person name="Lipzen A."/>
            <person name="Lutzoni F."/>
            <person name="Magnuson J."/>
            <person name="Mondo S."/>
            <person name="Nolan M."/>
            <person name="Ohm R."/>
            <person name="Pangilinan J."/>
            <person name="Park H.-J."/>
            <person name="Ramirez L."/>
            <person name="Alfaro M."/>
            <person name="Sun H."/>
            <person name="Tritt A."/>
            <person name="Yoshinaga Y."/>
            <person name="Zwiers L.-H."/>
            <person name="Turgeon B."/>
            <person name="Goodwin S."/>
            <person name="Spatafora J."/>
            <person name="Crous P."/>
            <person name="Grigoriev I."/>
        </authorList>
    </citation>
    <scope>NUCLEOTIDE SEQUENCE</scope>
    <source>
        <strain evidence="2">CBS 115976</strain>
    </source>
</reference>
<feature type="compositionally biased region" description="Low complexity" evidence="1">
    <location>
        <begin position="318"/>
        <end position="328"/>
    </location>
</feature>
<feature type="compositionally biased region" description="Polar residues" evidence="1">
    <location>
        <begin position="243"/>
        <end position="263"/>
    </location>
</feature>
<feature type="region of interest" description="Disordered" evidence="1">
    <location>
        <begin position="440"/>
        <end position="471"/>
    </location>
</feature>
<organism evidence="2 3">
    <name type="scientific">Microthyrium microscopicum</name>
    <dbReference type="NCBI Taxonomy" id="703497"/>
    <lineage>
        <taxon>Eukaryota</taxon>
        <taxon>Fungi</taxon>
        <taxon>Dikarya</taxon>
        <taxon>Ascomycota</taxon>
        <taxon>Pezizomycotina</taxon>
        <taxon>Dothideomycetes</taxon>
        <taxon>Dothideomycetes incertae sedis</taxon>
        <taxon>Microthyriales</taxon>
        <taxon>Microthyriaceae</taxon>
        <taxon>Microthyrium</taxon>
    </lineage>
</organism>